<feature type="transmembrane region" description="Helical" evidence="6">
    <location>
        <begin position="203"/>
        <end position="230"/>
    </location>
</feature>
<dbReference type="PANTHER" id="PTHR21716">
    <property type="entry name" value="TRANSMEMBRANE PROTEIN"/>
    <property type="match status" value="1"/>
</dbReference>
<evidence type="ECO:0000256" key="4">
    <source>
        <dbReference type="ARBA" id="ARBA00022989"/>
    </source>
</evidence>
<evidence type="ECO:0000256" key="3">
    <source>
        <dbReference type="ARBA" id="ARBA00022692"/>
    </source>
</evidence>
<evidence type="ECO:0000256" key="1">
    <source>
        <dbReference type="ARBA" id="ARBA00004141"/>
    </source>
</evidence>
<keyword evidence="8" id="KW-1185">Reference proteome</keyword>
<evidence type="ECO:0000256" key="5">
    <source>
        <dbReference type="ARBA" id="ARBA00023136"/>
    </source>
</evidence>
<sequence>MISFREPAYFVALLIMLGWLLHIGKPVLLPIMLALISLYILSNLTARLGELPVVGLLPALLRRLLVLLTFIALVVLVSFYVVETFTQVAVVLPSYESNLDGVVTRLARMVGIEDQPTWASIRALTFDQVELGTLVGPVLASLRGFGGMIFVVILYAAFFMAERAGMVNKLRIALADSRKEAKTVDLFDRINTRIGDYLAVKTVVNIILGLLSYAVMLPLGIDFALFWAILIGLLNYIPYIGSMIGVFFPVLLSLAQSGSLGLTATVMVALTAAQMFVAGFLEPRMMSRAFNLSPFVVLLALAFWSSLWGLAGAVLAVPLTASLIIVMAEIETTRPVAILLSASGKV</sequence>
<feature type="transmembrane region" description="Helical" evidence="6">
    <location>
        <begin position="262"/>
        <end position="281"/>
    </location>
</feature>
<evidence type="ECO:0000256" key="2">
    <source>
        <dbReference type="ARBA" id="ARBA00009773"/>
    </source>
</evidence>
<keyword evidence="4 6" id="KW-1133">Transmembrane helix</keyword>
<feature type="transmembrane region" description="Helical" evidence="6">
    <location>
        <begin position="29"/>
        <end position="48"/>
    </location>
</feature>
<evidence type="ECO:0000313" key="8">
    <source>
        <dbReference type="Proteomes" id="UP000249165"/>
    </source>
</evidence>
<name>A0A327YK41_9RHOB</name>
<feature type="transmembrane region" description="Helical" evidence="6">
    <location>
        <begin position="7"/>
        <end position="23"/>
    </location>
</feature>
<dbReference type="GO" id="GO:0016020">
    <property type="term" value="C:membrane"/>
    <property type="evidence" value="ECO:0007669"/>
    <property type="project" value="UniProtKB-SubCell"/>
</dbReference>
<reference evidence="7 8" key="1">
    <citation type="submission" date="2018-06" db="EMBL/GenBank/DDBJ databases">
        <title>Genomic Encyclopedia of Archaeal and Bacterial Type Strains, Phase II (KMG-II): from individual species to whole genera.</title>
        <authorList>
            <person name="Goeker M."/>
        </authorList>
    </citation>
    <scope>NUCLEOTIDE SEQUENCE [LARGE SCALE GENOMIC DNA]</scope>
    <source>
        <strain evidence="7 8">DSM 22011</strain>
    </source>
</reference>
<dbReference type="RefSeq" id="WP_111549800.1">
    <property type="nucleotide sequence ID" value="NZ_LIGK01000006.1"/>
</dbReference>
<feature type="transmembrane region" description="Helical" evidence="6">
    <location>
        <begin position="140"/>
        <end position="161"/>
    </location>
</feature>
<evidence type="ECO:0000256" key="6">
    <source>
        <dbReference type="SAM" id="Phobius"/>
    </source>
</evidence>
<dbReference type="EMBL" id="QLMG01000005">
    <property type="protein sequence ID" value="RAK20772.1"/>
    <property type="molecule type" value="Genomic_DNA"/>
</dbReference>
<evidence type="ECO:0000313" key="7">
    <source>
        <dbReference type="EMBL" id="RAK20772.1"/>
    </source>
</evidence>
<accession>A0A327YK41</accession>
<dbReference type="InterPro" id="IPR002549">
    <property type="entry name" value="AI-2E-like"/>
</dbReference>
<dbReference type="AlphaFoldDB" id="A0A327YK41"/>
<feature type="transmembrane region" description="Helical" evidence="6">
    <location>
        <begin position="60"/>
        <end position="82"/>
    </location>
</feature>
<comment type="caution">
    <text evidence="7">The sequence shown here is derived from an EMBL/GenBank/DDBJ whole genome shotgun (WGS) entry which is preliminary data.</text>
</comment>
<keyword evidence="3 6" id="KW-0812">Transmembrane</keyword>
<keyword evidence="5 6" id="KW-0472">Membrane</keyword>
<gene>
    <name evidence="7" type="ORF">ATI53_100520</name>
</gene>
<organism evidence="7 8">
    <name type="scientific">Salipiger aestuarii</name>
    <dbReference type="NCBI Taxonomy" id="568098"/>
    <lineage>
        <taxon>Bacteria</taxon>
        <taxon>Pseudomonadati</taxon>
        <taxon>Pseudomonadota</taxon>
        <taxon>Alphaproteobacteria</taxon>
        <taxon>Rhodobacterales</taxon>
        <taxon>Roseobacteraceae</taxon>
        <taxon>Salipiger</taxon>
    </lineage>
</organism>
<feature type="transmembrane region" description="Helical" evidence="6">
    <location>
        <begin position="301"/>
        <end position="326"/>
    </location>
</feature>
<proteinExistence type="inferred from homology"/>
<dbReference type="Pfam" id="PF01594">
    <property type="entry name" value="AI-2E_transport"/>
    <property type="match status" value="1"/>
</dbReference>
<feature type="transmembrane region" description="Helical" evidence="6">
    <location>
        <begin position="236"/>
        <end position="255"/>
    </location>
</feature>
<comment type="subcellular location">
    <subcellularLocation>
        <location evidence="1">Membrane</location>
        <topology evidence="1">Multi-pass membrane protein</topology>
    </subcellularLocation>
</comment>
<dbReference type="PANTHER" id="PTHR21716:SF64">
    <property type="entry name" value="AI-2 TRANSPORT PROTEIN TQSA"/>
    <property type="match status" value="1"/>
</dbReference>
<dbReference type="OrthoDB" id="9799225at2"/>
<protein>
    <submittedName>
        <fullName evidence="7">Putative PurR-regulated permease PerM</fullName>
    </submittedName>
</protein>
<comment type="similarity">
    <text evidence="2">Belongs to the autoinducer-2 exporter (AI-2E) (TC 2.A.86) family.</text>
</comment>
<dbReference type="GO" id="GO:0055085">
    <property type="term" value="P:transmembrane transport"/>
    <property type="evidence" value="ECO:0007669"/>
    <property type="project" value="TreeGrafter"/>
</dbReference>
<dbReference type="Proteomes" id="UP000249165">
    <property type="component" value="Unassembled WGS sequence"/>
</dbReference>